<comment type="caution">
    <text evidence="1">The sequence shown here is derived from an EMBL/GenBank/DDBJ whole genome shotgun (WGS) entry which is preliminary data.</text>
</comment>
<reference evidence="1 2" key="1">
    <citation type="journal article" date="2015" name="Nature">
        <title>rRNA introns, odd ribosomes, and small enigmatic genomes across a large radiation of phyla.</title>
        <authorList>
            <person name="Brown C.T."/>
            <person name="Hug L.A."/>
            <person name="Thomas B.C."/>
            <person name="Sharon I."/>
            <person name="Castelle C.J."/>
            <person name="Singh A."/>
            <person name="Wilkins M.J."/>
            <person name="Williams K.H."/>
            <person name="Banfield J.F."/>
        </authorList>
    </citation>
    <scope>NUCLEOTIDE SEQUENCE [LARGE SCALE GENOMIC DNA]</scope>
</reference>
<proteinExistence type="predicted"/>
<dbReference type="EMBL" id="LCFA01000024">
    <property type="protein sequence ID" value="KKS81290.1"/>
    <property type="molecule type" value="Genomic_DNA"/>
</dbReference>
<sequence>MKQFSITICILLLVGMLVTVSVYSTDIDATVTPQNISLSVLDTSIAYGSVALGAQKSTLDTGDNPDVVNTGNVAENFLVKGWDTTGTGQLWILDSSTSTQDHYINEWSVTGAFPGTALTVSNVTATSGVPVNSTSTLDLRIGTPGSSTDYNLKNIKVTVTAEAN</sequence>
<evidence type="ECO:0000313" key="2">
    <source>
        <dbReference type="Proteomes" id="UP000034810"/>
    </source>
</evidence>
<organism evidence="1 2">
    <name type="scientific">Candidatus Wolfebacteria bacterium GW2011_GWC1_43_10</name>
    <dbReference type="NCBI Taxonomy" id="1619011"/>
    <lineage>
        <taxon>Bacteria</taxon>
        <taxon>Candidatus Wolfeibacteriota</taxon>
    </lineage>
</organism>
<dbReference type="Proteomes" id="UP000034810">
    <property type="component" value="Unassembled WGS sequence"/>
</dbReference>
<evidence type="ECO:0000313" key="1">
    <source>
        <dbReference type="EMBL" id="KKS81290.1"/>
    </source>
</evidence>
<protein>
    <submittedName>
        <fullName evidence="1">Uncharacterized protein</fullName>
    </submittedName>
</protein>
<gene>
    <name evidence="1" type="ORF">UV58_C0024G0014</name>
</gene>
<accession>A0A0G1C6K2</accession>
<name>A0A0G1C6K2_9BACT</name>
<dbReference type="AlphaFoldDB" id="A0A0G1C6K2"/>